<dbReference type="PROSITE" id="PS51352">
    <property type="entry name" value="THIOREDOXIN_2"/>
    <property type="match status" value="1"/>
</dbReference>
<evidence type="ECO:0000313" key="3">
    <source>
        <dbReference type="EMBL" id="PYE02475.1"/>
    </source>
</evidence>
<keyword evidence="1" id="KW-0812">Transmembrane</keyword>
<dbReference type="InterPro" id="IPR044241">
    <property type="entry name" value="TxlA/HCF164"/>
</dbReference>
<dbReference type="RefSeq" id="WP_158465972.1">
    <property type="nucleotide sequence ID" value="NZ_QJUE01000002.1"/>
</dbReference>
<comment type="caution">
    <text evidence="3">The sequence shown here is derived from an EMBL/GenBank/DDBJ whole genome shotgun (WGS) entry which is preliminary data.</text>
</comment>
<accession>A0A318R0A0</accession>
<feature type="transmembrane region" description="Helical" evidence="1">
    <location>
        <begin position="12"/>
        <end position="33"/>
    </location>
</feature>
<gene>
    <name evidence="3" type="ORF">DNJ73_01520</name>
</gene>
<evidence type="ECO:0000313" key="4">
    <source>
        <dbReference type="Proteomes" id="UP000247807"/>
    </source>
</evidence>
<organism evidence="3 4">
    <name type="scientific">Prochlorococcus marinus XMU1408</name>
    <dbReference type="NCBI Taxonomy" id="2213228"/>
    <lineage>
        <taxon>Bacteria</taxon>
        <taxon>Bacillati</taxon>
        <taxon>Cyanobacteriota</taxon>
        <taxon>Cyanophyceae</taxon>
        <taxon>Synechococcales</taxon>
        <taxon>Prochlorococcaceae</taxon>
        <taxon>Prochlorococcus</taxon>
    </lineage>
</organism>
<reference evidence="3 4" key="1">
    <citation type="journal article" date="2018" name="Appl. Environ. Microbiol.">
        <title>Genome rearrangement shapes Prochlorococcus ecological adaptation.</title>
        <authorList>
            <person name="Yan W."/>
            <person name="Wei S."/>
            <person name="Wang Q."/>
            <person name="Xiao X."/>
            <person name="Zeng Q."/>
            <person name="Jiao N."/>
            <person name="Zhang R."/>
        </authorList>
    </citation>
    <scope>NUCLEOTIDE SEQUENCE [LARGE SCALE GENOMIC DNA]</scope>
    <source>
        <strain evidence="3 4">XMU1408</strain>
    </source>
</reference>
<dbReference type="InterPro" id="IPR036249">
    <property type="entry name" value="Thioredoxin-like_sf"/>
</dbReference>
<dbReference type="OrthoDB" id="423012at2"/>
<dbReference type="Proteomes" id="UP000247807">
    <property type="component" value="Unassembled WGS sequence"/>
</dbReference>
<keyword evidence="1" id="KW-1133">Transmembrane helix</keyword>
<dbReference type="EMBL" id="QJUE01000002">
    <property type="protein sequence ID" value="PYE02475.1"/>
    <property type="molecule type" value="Genomic_DNA"/>
</dbReference>
<keyword evidence="1" id="KW-0472">Membrane</keyword>
<feature type="domain" description="Thioredoxin" evidence="2">
    <location>
        <begin position="33"/>
        <end position="151"/>
    </location>
</feature>
<evidence type="ECO:0000259" key="2">
    <source>
        <dbReference type="PROSITE" id="PS51352"/>
    </source>
</evidence>
<dbReference type="PANTHER" id="PTHR47353:SF1">
    <property type="entry name" value="THIOREDOXIN-LIKE PROTEIN HCF164, CHLOROPLASTIC"/>
    <property type="match status" value="1"/>
</dbReference>
<dbReference type="GO" id="GO:0016671">
    <property type="term" value="F:oxidoreductase activity, acting on a sulfur group of donors, disulfide as acceptor"/>
    <property type="evidence" value="ECO:0007669"/>
    <property type="project" value="TreeGrafter"/>
</dbReference>
<dbReference type="Pfam" id="PF00085">
    <property type="entry name" value="Thioredoxin"/>
    <property type="match status" value="1"/>
</dbReference>
<dbReference type="SUPFAM" id="SSF52833">
    <property type="entry name" value="Thioredoxin-like"/>
    <property type="match status" value="1"/>
</dbReference>
<proteinExistence type="predicted"/>
<dbReference type="Gene3D" id="3.40.30.10">
    <property type="entry name" value="Glutaredoxin"/>
    <property type="match status" value="1"/>
</dbReference>
<protein>
    <submittedName>
        <fullName evidence="3">Thioredoxin</fullName>
    </submittedName>
</protein>
<dbReference type="PANTHER" id="PTHR47353">
    <property type="entry name" value="THIOREDOXIN-LIKE PROTEIN HCF164, CHLOROPLASTIC"/>
    <property type="match status" value="1"/>
</dbReference>
<evidence type="ECO:0000256" key="1">
    <source>
        <dbReference type="SAM" id="Phobius"/>
    </source>
</evidence>
<name>A0A318R0A0_PROMR</name>
<dbReference type="InterPro" id="IPR013766">
    <property type="entry name" value="Thioredoxin_domain"/>
</dbReference>
<dbReference type="AlphaFoldDB" id="A0A318R0A0"/>
<sequence length="191" mass="21794">MNDTTNTDKELSFLEKCFLVFLSIILVISLFFFRSGFRANAILDELAKNSLLPEVALSNGRPTVFEFYADWCEACKEMAPAMIDAKKQNPNKLDVVLLNVDNPRWVDWIDKYDVNGIPKLIFFDDKGELKGVSLGVRKFSELNEIFFALINNSELPSFSKLSNSSNLTSETYLEQRNVNKILNSVNPRDHN</sequence>